<evidence type="ECO:0000256" key="3">
    <source>
        <dbReference type="ARBA" id="ARBA00022449"/>
    </source>
</evidence>
<dbReference type="Gene3D" id="6.10.140.1330">
    <property type="match status" value="1"/>
</dbReference>
<organism evidence="13 14">
    <name type="scientific">Ferrimonas balearica (strain DSM 9799 / CCM 4581 / KCTC 23876 / PAT)</name>
    <dbReference type="NCBI Taxonomy" id="550540"/>
    <lineage>
        <taxon>Bacteria</taxon>
        <taxon>Pseudomonadati</taxon>
        <taxon>Pseudomonadota</taxon>
        <taxon>Gammaproteobacteria</taxon>
        <taxon>Alteromonadales</taxon>
        <taxon>Ferrimonadaceae</taxon>
        <taxon>Ferrimonas</taxon>
    </lineage>
</organism>
<feature type="transmembrane region" description="Helical" evidence="11">
    <location>
        <begin position="92"/>
        <end position="115"/>
    </location>
</feature>
<protein>
    <submittedName>
        <fullName evidence="13">Sodium/proton antiporter, CPA1 family</fullName>
    </submittedName>
</protein>
<evidence type="ECO:0000256" key="8">
    <source>
        <dbReference type="ARBA" id="ARBA00023065"/>
    </source>
</evidence>
<evidence type="ECO:0000256" key="11">
    <source>
        <dbReference type="SAM" id="Phobius"/>
    </source>
</evidence>
<evidence type="ECO:0000256" key="6">
    <source>
        <dbReference type="ARBA" id="ARBA00022989"/>
    </source>
</evidence>
<evidence type="ECO:0000256" key="9">
    <source>
        <dbReference type="ARBA" id="ARBA00023136"/>
    </source>
</evidence>
<keyword evidence="14" id="KW-1185">Reference proteome</keyword>
<dbReference type="AlphaFoldDB" id="E1SS16"/>
<dbReference type="PANTHER" id="PTHR10110:SF86">
    <property type="entry name" value="SODIUM_HYDROGEN EXCHANGER 7"/>
    <property type="match status" value="1"/>
</dbReference>
<evidence type="ECO:0000256" key="7">
    <source>
        <dbReference type="ARBA" id="ARBA00023053"/>
    </source>
</evidence>
<comment type="subcellular location">
    <subcellularLocation>
        <location evidence="1">Cell membrane</location>
        <topology evidence="1">Multi-pass membrane protein</topology>
    </subcellularLocation>
</comment>
<evidence type="ECO:0000256" key="1">
    <source>
        <dbReference type="ARBA" id="ARBA00004651"/>
    </source>
</evidence>
<dbReference type="Pfam" id="PF00999">
    <property type="entry name" value="Na_H_Exchanger"/>
    <property type="match status" value="1"/>
</dbReference>
<proteinExistence type="predicted"/>
<evidence type="ECO:0000256" key="10">
    <source>
        <dbReference type="ARBA" id="ARBA00023201"/>
    </source>
</evidence>
<dbReference type="GO" id="GO:0015386">
    <property type="term" value="F:potassium:proton antiporter activity"/>
    <property type="evidence" value="ECO:0007669"/>
    <property type="project" value="TreeGrafter"/>
</dbReference>
<feature type="transmembrane region" description="Helical" evidence="11">
    <location>
        <begin position="6"/>
        <end position="24"/>
    </location>
</feature>
<dbReference type="GO" id="GO:0015385">
    <property type="term" value="F:sodium:proton antiporter activity"/>
    <property type="evidence" value="ECO:0007669"/>
    <property type="project" value="InterPro"/>
</dbReference>
<keyword evidence="6 11" id="KW-1133">Transmembrane helix</keyword>
<evidence type="ECO:0000259" key="12">
    <source>
        <dbReference type="Pfam" id="PF00999"/>
    </source>
</evidence>
<keyword evidence="7" id="KW-0915">Sodium</keyword>
<reference evidence="13 14" key="1">
    <citation type="journal article" date="2010" name="Stand. Genomic Sci.">
        <title>Complete genome sequence of Ferrimonas balearica type strain (PAT).</title>
        <authorList>
            <person name="Nolan M."/>
            <person name="Sikorski J."/>
            <person name="Davenport K."/>
            <person name="Lucas S."/>
            <person name="Glavina Del Rio T."/>
            <person name="Tice H."/>
            <person name="Cheng J."/>
            <person name="Goodwin L."/>
            <person name="Pitluck S."/>
            <person name="Liolios K."/>
            <person name="Ivanova N."/>
            <person name="Mavromatis K."/>
            <person name="Ovchinnikova G."/>
            <person name="Pati A."/>
            <person name="Chen A."/>
            <person name="Palaniappan K."/>
            <person name="Land M."/>
            <person name="Hauser L."/>
            <person name="Chang Y."/>
            <person name="Jeffries C."/>
            <person name="Tapia R."/>
            <person name="Brettin T."/>
            <person name="Detter J."/>
            <person name="Han C."/>
            <person name="Yasawong M."/>
            <person name="Rohde M."/>
            <person name="Tindall B."/>
            <person name="Goker M."/>
            <person name="Woyke T."/>
            <person name="Bristow J."/>
            <person name="Eisen J."/>
            <person name="Markowitz V."/>
            <person name="Hugenholtz P."/>
            <person name="Kyrpides N."/>
            <person name="Klenk H."/>
            <person name="Lapidus A."/>
        </authorList>
    </citation>
    <scope>NUCLEOTIDE SEQUENCE [LARGE SCALE GENOMIC DNA]</scope>
    <source>
        <strain evidence="14">DSM 9799 / CCM 4581 / KCTC 23876 / PAT</strain>
    </source>
</reference>
<dbReference type="PANTHER" id="PTHR10110">
    <property type="entry name" value="SODIUM/HYDROGEN EXCHANGER"/>
    <property type="match status" value="1"/>
</dbReference>
<evidence type="ECO:0000313" key="13">
    <source>
        <dbReference type="EMBL" id="ADN75971.1"/>
    </source>
</evidence>
<dbReference type="GeneID" id="67181973"/>
<feature type="transmembrane region" description="Helical" evidence="11">
    <location>
        <begin position="347"/>
        <end position="369"/>
    </location>
</feature>
<feature type="transmembrane region" description="Helical" evidence="11">
    <location>
        <begin position="63"/>
        <end position="80"/>
    </location>
</feature>
<dbReference type="InterPro" id="IPR006153">
    <property type="entry name" value="Cation/H_exchanger_TM"/>
</dbReference>
<dbReference type="OrthoDB" id="9774146at2"/>
<feature type="domain" description="Cation/H+ exchanger transmembrane" evidence="12">
    <location>
        <begin position="15"/>
        <end position="399"/>
    </location>
</feature>
<keyword evidence="2" id="KW-0813">Transport</keyword>
<accession>E1SS16</accession>
<dbReference type="HOGENOM" id="CLU_005912_8_1_6"/>
<sequence>METLTLLGQVLAFVSMVMAGALLNRLTGLEITLACLASGVGAGLLITTMGWDVGLRAEYVQDQVFYLFLPILIFHAAWSLPPSMLRLWAGKALFLATVGVVLTGAICALVIWWAIGHPTGMPLAMAALTGAILSATDPVAVVATLNRLHAPKDLATLFEAESLLNDATAVVLFALVMGIVQQEMADPSVLGVVLEFAVVFFGGILIGAALGWLAQGLIRYLLREDLAMITLLLLAFGSFFVAEHWFHVSGIMAAASAALVCRAGLARAESKAIPRLSDGLEWFGLLFNLLIFCLMGLVITFDMFIERYWAMALAIGAAVFARFASVYLCQGILTLSGRPLPRGWSLLLSWGGLRGAIAIALVLSLPVALPGWWTVQSMVFAVVLFSLLVQGTTFAPLLQRHLKSV</sequence>
<feature type="transmembrane region" description="Helical" evidence="11">
    <location>
        <begin position="31"/>
        <end position="51"/>
    </location>
</feature>
<feature type="transmembrane region" description="Helical" evidence="11">
    <location>
        <begin position="163"/>
        <end position="180"/>
    </location>
</feature>
<dbReference type="InterPro" id="IPR018422">
    <property type="entry name" value="Cation/H_exchanger_CPA1"/>
</dbReference>
<keyword evidence="8" id="KW-0406">Ion transport</keyword>
<dbReference type="GO" id="GO:0005886">
    <property type="term" value="C:plasma membrane"/>
    <property type="evidence" value="ECO:0007669"/>
    <property type="project" value="UniProtKB-SubCell"/>
</dbReference>
<feature type="transmembrane region" description="Helical" evidence="11">
    <location>
        <begin position="192"/>
        <end position="214"/>
    </location>
</feature>
<keyword evidence="3" id="KW-0050">Antiport</keyword>
<name>E1SS16_FERBD</name>
<gene>
    <name evidence="13" type="ordered locus">Fbal_1768</name>
</gene>
<evidence type="ECO:0000256" key="4">
    <source>
        <dbReference type="ARBA" id="ARBA00022475"/>
    </source>
</evidence>
<dbReference type="STRING" id="550540.Fbal_1768"/>
<keyword evidence="10" id="KW-0739">Sodium transport</keyword>
<dbReference type="eggNOG" id="COG0025">
    <property type="taxonomic scope" value="Bacteria"/>
</dbReference>
<feature type="transmembrane region" description="Helical" evidence="11">
    <location>
        <begin position="375"/>
        <end position="398"/>
    </location>
</feature>
<keyword evidence="5 11" id="KW-0812">Transmembrane</keyword>
<evidence type="ECO:0000313" key="14">
    <source>
        <dbReference type="Proteomes" id="UP000006683"/>
    </source>
</evidence>
<dbReference type="KEGG" id="fbl:Fbal_1768"/>
<feature type="transmembrane region" description="Helical" evidence="11">
    <location>
        <begin position="285"/>
        <end position="305"/>
    </location>
</feature>
<dbReference type="GO" id="GO:0051453">
    <property type="term" value="P:regulation of intracellular pH"/>
    <property type="evidence" value="ECO:0007669"/>
    <property type="project" value="TreeGrafter"/>
</dbReference>
<dbReference type="EMBL" id="CP002209">
    <property type="protein sequence ID" value="ADN75971.1"/>
    <property type="molecule type" value="Genomic_DNA"/>
</dbReference>
<dbReference type="GO" id="GO:0098719">
    <property type="term" value="P:sodium ion import across plasma membrane"/>
    <property type="evidence" value="ECO:0007669"/>
    <property type="project" value="TreeGrafter"/>
</dbReference>
<feature type="transmembrane region" description="Helical" evidence="11">
    <location>
        <begin position="311"/>
        <end position="335"/>
    </location>
</feature>
<evidence type="ECO:0000256" key="5">
    <source>
        <dbReference type="ARBA" id="ARBA00022692"/>
    </source>
</evidence>
<feature type="transmembrane region" description="Helical" evidence="11">
    <location>
        <begin position="226"/>
        <end position="242"/>
    </location>
</feature>
<dbReference type="RefSeq" id="WP_013345277.1">
    <property type="nucleotide sequence ID" value="NC_014541.1"/>
</dbReference>
<dbReference type="Proteomes" id="UP000006683">
    <property type="component" value="Chromosome"/>
</dbReference>
<evidence type="ECO:0000256" key="2">
    <source>
        <dbReference type="ARBA" id="ARBA00022448"/>
    </source>
</evidence>
<feature type="transmembrane region" description="Helical" evidence="11">
    <location>
        <begin position="121"/>
        <end position="143"/>
    </location>
</feature>
<keyword evidence="4" id="KW-1003">Cell membrane</keyword>
<keyword evidence="9 11" id="KW-0472">Membrane</keyword>